<evidence type="ECO:0000259" key="2">
    <source>
        <dbReference type="PROSITE" id="PS50222"/>
    </source>
</evidence>
<protein>
    <recommendedName>
        <fullName evidence="2">EF-hand domain-containing protein</fullName>
    </recommendedName>
</protein>
<dbReference type="InterPro" id="IPR002048">
    <property type="entry name" value="EF_hand_dom"/>
</dbReference>
<dbReference type="Gene3D" id="1.10.238.10">
    <property type="entry name" value="EF-hand"/>
    <property type="match status" value="1"/>
</dbReference>
<keyword evidence="4" id="KW-1185">Reference proteome</keyword>
<dbReference type="Proteomes" id="UP001331761">
    <property type="component" value="Unassembled WGS sequence"/>
</dbReference>
<keyword evidence="1" id="KW-0106">Calcium</keyword>
<dbReference type="EMBL" id="WIXE01008041">
    <property type="protein sequence ID" value="KAK5979741.1"/>
    <property type="molecule type" value="Genomic_DNA"/>
</dbReference>
<evidence type="ECO:0000313" key="4">
    <source>
        <dbReference type="Proteomes" id="UP001331761"/>
    </source>
</evidence>
<feature type="domain" description="EF-hand" evidence="2">
    <location>
        <begin position="41"/>
        <end position="76"/>
    </location>
</feature>
<dbReference type="InterPro" id="IPR011992">
    <property type="entry name" value="EF-hand-dom_pair"/>
</dbReference>
<evidence type="ECO:0000313" key="3">
    <source>
        <dbReference type="EMBL" id="KAK5979741.1"/>
    </source>
</evidence>
<reference evidence="3 4" key="1">
    <citation type="submission" date="2019-10" db="EMBL/GenBank/DDBJ databases">
        <title>Assembly and Annotation for the nematode Trichostrongylus colubriformis.</title>
        <authorList>
            <person name="Martin J."/>
        </authorList>
    </citation>
    <scope>NUCLEOTIDE SEQUENCE [LARGE SCALE GENOMIC DNA]</scope>
    <source>
        <strain evidence="3">G859</strain>
        <tissue evidence="3">Whole worm</tissue>
    </source>
</reference>
<dbReference type="AlphaFoldDB" id="A0AAN8IN90"/>
<evidence type="ECO:0000256" key="1">
    <source>
        <dbReference type="ARBA" id="ARBA00022837"/>
    </source>
</evidence>
<accession>A0AAN8IN90</accession>
<dbReference type="InterPro" id="IPR018247">
    <property type="entry name" value="EF_Hand_1_Ca_BS"/>
</dbReference>
<dbReference type="PROSITE" id="PS50222">
    <property type="entry name" value="EF_HAND_2"/>
    <property type="match status" value="1"/>
</dbReference>
<dbReference type="PROSITE" id="PS00018">
    <property type="entry name" value="EF_HAND_1"/>
    <property type="match status" value="1"/>
</dbReference>
<proteinExistence type="predicted"/>
<comment type="caution">
    <text evidence="3">The sequence shown here is derived from an EMBL/GenBank/DDBJ whole genome shotgun (WGS) entry which is preliminary data.</text>
</comment>
<dbReference type="SUPFAM" id="SSF47473">
    <property type="entry name" value="EF-hand"/>
    <property type="match status" value="1"/>
</dbReference>
<sequence>MSFQTLKCRVSFQEFLSFTQSIFGLNEGKDADNFEMTNKETVQQRATTIFNELDSNGDGLVTLEDMVRFFKTFEVASQVRNTTSSHYSNRLPV</sequence>
<dbReference type="GO" id="GO:0005509">
    <property type="term" value="F:calcium ion binding"/>
    <property type="evidence" value="ECO:0007669"/>
    <property type="project" value="InterPro"/>
</dbReference>
<organism evidence="3 4">
    <name type="scientific">Trichostrongylus colubriformis</name>
    <name type="common">Black scour worm</name>
    <dbReference type="NCBI Taxonomy" id="6319"/>
    <lineage>
        <taxon>Eukaryota</taxon>
        <taxon>Metazoa</taxon>
        <taxon>Ecdysozoa</taxon>
        <taxon>Nematoda</taxon>
        <taxon>Chromadorea</taxon>
        <taxon>Rhabditida</taxon>
        <taxon>Rhabditina</taxon>
        <taxon>Rhabditomorpha</taxon>
        <taxon>Strongyloidea</taxon>
        <taxon>Trichostrongylidae</taxon>
        <taxon>Trichostrongylus</taxon>
    </lineage>
</organism>
<name>A0AAN8IN90_TRICO</name>
<gene>
    <name evidence="3" type="ORF">GCK32_015710</name>
</gene>